<feature type="compositionally biased region" description="Pro residues" evidence="1">
    <location>
        <begin position="40"/>
        <end position="51"/>
    </location>
</feature>
<accession>A0AAW0B2H1</accession>
<name>A0AAW0B2H1_9AGAR</name>
<reference evidence="2 3" key="1">
    <citation type="journal article" date="2024" name="J Genomics">
        <title>Draft genome sequencing and assembly of Favolaschia claudopus CIRM-BRFM 2984 isolated from oak limbs.</title>
        <authorList>
            <person name="Navarro D."/>
            <person name="Drula E."/>
            <person name="Chaduli D."/>
            <person name="Cazenave R."/>
            <person name="Ahrendt S."/>
            <person name="Wang J."/>
            <person name="Lipzen A."/>
            <person name="Daum C."/>
            <person name="Barry K."/>
            <person name="Grigoriev I.V."/>
            <person name="Favel A."/>
            <person name="Rosso M.N."/>
            <person name="Martin F."/>
        </authorList>
    </citation>
    <scope>NUCLEOTIDE SEQUENCE [LARGE SCALE GENOMIC DNA]</scope>
    <source>
        <strain evidence="2 3">CIRM-BRFM 2984</strain>
    </source>
</reference>
<proteinExistence type="predicted"/>
<comment type="caution">
    <text evidence="2">The sequence shown here is derived from an EMBL/GenBank/DDBJ whole genome shotgun (WGS) entry which is preliminary data.</text>
</comment>
<dbReference type="EMBL" id="JAWWNJ010000043">
    <property type="protein sequence ID" value="KAK7019465.1"/>
    <property type="molecule type" value="Genomic_DNA"/>
</dbReference>
<feature type="region of interest" description="Disordered" evidence="1">
    <location>
        <begin position="227"/>
        <end position="260"/>
    </location>
</feature>
<gene>
    <name evidence="2" type="ORF">R3P38DRAFT_3198772</name>
</gene>
<organism evidence="2 3">
    <name type="scientific">Favolaschia claudopus</name>
    <dbReference type="NCBI Taxonomy" id="2862362"/>
    <lineage>
        <taxon>Eukaryota</taxon>
        <taxon>Fungi</taxon>
        <taxon>Dikarya</taxon>
        <taxon>Basidiomycota</taxon>
        <taxon>Agaricomycotina</taxon>
        <taxon>Agaricomycetes</taxon>
        <taxon>Agaricomycetidae</taxon>
        <taxon>Agaricales</taxon>
        <taxon>Marasmiineae</taxon>
        <taxon>Mycenaceae</taxon>
        <taxon>Favolaschia</taxon>
    </lineage>
</organism>
<sequence>MNAVPAFAVVPGMPVAYIAVPVLALPVAFLPVAAGAALPAAPPSPPAPVPTTTPKKHKETSTQDSAPKEVPPPAPGAGLPAALVSLLRSGGPYTANEVFSTVPTQPLTAIEEEAPAPEWYAILRGRFVGVVDEYLLSDFAITGVARGARKAYDTQANALRAFNKSALARPQLPPLPSRRLDDPHSRPHSVYSKNWSLPHPTSDPEITANPSTAPFLRVGQFALARPQLPPLPSRRLDDPHSRPHSVYSKNWSLPHPTSDPEITANPSTAPFLRVLGNTSDLPNTAFSLDPELDTISLRIGHSHSPDPDGFPTTPSLSSASDLSAALANLLRVPTPRARASVISRVPDSPVRRPPRRGVHGRYPPRLAPKLTACYECNPRYPARQNLLELNANKKNGPIHTLSSPSSPPRAFFPFFLAG</sequence>
<dbReference type="Proteomes" id="UP001362999">
    <property type="component" value="Unassembled WGS sequence"/>
</dbReference>
<dbReference type="AlphaFoldDB" id="A0AAW0B2H1"/>
<evidence type="ECO:0000313" key="3">
    <source>
        <dbReference type="Proteomes" id="UP001362999"/>
    </source>
</evidence>
<feature type="region of interest" description="Disordered" evidence="1">
    <location>
        <begin position="169"/>
        <end position="211"/>
    </location>
</feature>
<evidence type="ECO:0000313" key="2">
    <source>
        <dbReference type="EMBL" id="KAK7019465.1"/>
    </source>
</evidence>
<protein>
    <submittedName>
        <fullName evidence="2">Uncharacterized protein</fullName>
    </submittedName>
</protein>
<evidence type="ECO:0000256" key="1">
    <source>
        <dbReference type="SAM" id="MobiDB-lite"/>
    </source>
</evidence>
<keyword evidence="3" id="KW-1185">Reference proteome</keyword>
<feature type="region of interest" description="Disordered" evidence="1">
    <location>
        <begin position="40"/>
        <end position="74"/>
    </location>
</feature>